<protein>
    <submittedName>
        <fullName evidence="13">Porin</fullName>
    </submittedName>
</protein>
<dbReference type="CDD" id="cd00342">
    <property type="entry name" value="gram_neg_porins"/>
    <property type="match status" value="1"/>
</dbReference>
<dbReference type="GO" id="GO:0046930">
    <property type="term" value="C:pore complex"/>
    <property type="evidence" value="ECO:0007669"/>
    <property type="project" value="UniProtKB-KW"/>
</dbReference>
<dbReference type="PRINTS" id="PR00182">
    <property type="entry name" value="ECOLNEIPORIN"/>
</dbReference>
<feature type="chain" id="PRO_5004127777" evidence="11">
    <location>
        <begin position="21"/>
        <end position="377"/>
    </location>
</feature>
<proteinExistence type="predicted"/>
<evidence type="ECO:0000256" key="10">
    <source>
        <dbReference type="ARBA" id="ARBA00023237"/>
    </source>
</evidence>
<name>N6XX93_THAL4</name>
<evidence type="ECO:0000256" key="4">
    <source>
        <dbReference type="ARBA" id="ARBA00022452"/>
    </source>
</evidence>
<evidence type="ECO:0000256" key="1">
    <source>
        <dbReference type="ARBA" id="ARBA00004571"/>
    </source>
</evidence>
<keyword evidence="6 11" id="KW-0732">Signal</keyword>
<keyword evidence="3" id="KW-0813">Transport</keyword>
<dbReference type="PANTHER" id="PTHR34501:SF9">
    <property type="entry name" value="MAJOR OUTER MEMBRANE PROTEIN P.IA"/>
    <property type="match status" value="1"/>
</dbReference>
<dbReference type="PRINTS" id="PR00184">
    <property type="entry name" value="NEISSPPORIN"/>
</dbReference>
<dbReference type="Pfam" id="PF13609">
    <property type="entry name" value="Porin_4"/>
    <property type="match status" value="1"/>
</dbReference>
<sequence>MQKKLIALAIAGLVSAPAFAQSNVTIYGVADAYVGFGKHGENDLRGVNSGALSGSRLGFRGTEDLGNGLKAVFVLEQGFNIDEGTEHVEGSAYSRQAFVGLGGSFGTISLGRQYAPGYFFSYDALAAAAIGPQSVLSNGAGMSITPNNRARWNNSVAYTGSFSGLTARVIYSAKNEEVNYKRGTSTPDVYDYANPSSDDAYGVGLEYANGPLKVGGVYQIVKYSENFELDDTLNWVTENGSKKQKEWGLGASYDFGVVSFHASYQSASNLSGWKSYDADLWQVGLVVPVSTAGNVHFAYGEVEFDNPKGEKDTDVKSYTLAYTHALSKRTTAYVAWNRTDNGKGEELGLVEYRAKAGDLTPGGENSDLLGVGIRHTF</sequence>
<evidence type="ECO:0000259" key="12">
    <source>
        <dbReference type="Pfam" id="PF13609"/>
    </source>
</evidence>
<dbReference type="RefSeq" id="WP_004340419.1">
    <property type="nucleotide sequence ID" value="NZ_AMXE01000055.1"/>
</dbReference>
<reference evidence="13 14" key="1">
    <citation type="submission" date="2012-09" db="EMBL/GenBank/DDBJ databases">
        <title>Draft Genome Sequences of 6 Strains from Genus Thauera.</title>
        <authorList>
            <person name="Liu B."/>
            <person name="Shapleigh J.P."/>
            <person name="Frostegard A.H."/>
        </authorList>
    </citation>
    <scope>NUCLEOTIDE SEQUENCE [LARGE SCALE GENOMIC DNA]</scope>
    <source>
        <strain evidence="14">47Lol / DSM 12138</strain>
    </source>
</reference>
<dbReference type="GO" id="GO:0034220">
    <property type="term" value="P:monoatomic ion transmembrane transport"/>
    <property type="evidence" value="ECO:0007669"/>
    <property type="project" value="InterPro"/>
</dbReference>
<dbReference type="Proteomes" id="UP000013232">
    <property type="component" value="Unassembled WGS sequence"/>
</dbReference>
<dbReference type="EMBL" id="AMXE01000055">
    <property type="protein sequence ID" value="ENO86391.1"/>
    <property type="molecule type" value="Genomic_DNA"/>
</dbReference>
<dbReference type="InterPro" id="IPR001702">
    <property type="entry name" value="Porin_Gram-ve"/>
</dbReference>
<dbReference type="STRING" id="1123367.GCA_000621305_03499"/>
<dbReference type="PANTHER" id="PTHR34501">
    <property type="entry name" value="PROTEIN YDDL-RELATED"/>
    <property type="match status" value="1"/>
</dbReference>
<dbReference type="OrthoDB" id="5293374at2"/>
<dbReference type="InterPro" id="IPR002299">
    <property type="entry name" value="Porin_Neis"/>
</dbReference>
<keyword evidence="7" id="KW-0406">Ion transport</keyword>
<keyword evidence="8" id="KW-0626">Porin</keyword>
<dbReference type="GO" id="GO:0015288">
    <property type="term" value="F:porin activity"/>
    <property type="evidence" value="ECO:0007669"/>
    <property type="project" value="UniProtKB-KW"/>
</dbReference>
<accession>N6XX93</accession>
<keyword evidence="4" id="KW-1134">Transmembrane beta strand</keyword>
<feature type="signal peptide" evidence="11">
    <location>
        <begin position="1"/>
        <end position="20"/>
    </location>
</feature>
<evidence type="ECO:0000256" key="9">
    <source>
        <dbReference type="ARBA" id="ARBA00023136"/>
    </source>
</evidence>
<keyword evidence="9" id="KW-0472">Membrane</keyword>
<keyword evidence="14" id="KW-1185">Reference proteome</keyword>
<organism evidence="13 14">
    <name type="scientific">Thauera linaloolentis (strain DSM 12138 / JCM 21573 / CCUG 41526 / CIP 105981 / IAM 15112 / NBRC 102519 / 47Lol)</name>
    <dbReference type="NCBI Taxonomy" id="1123367"/>
    <lineage>
        <taxon>Bacteria</taxon>
        <taxon>Pseudomonadati</taxon>
        <taxon>Pseudomonadota</taxon>
        <taxon>Betaproteobacteria</taxon>
        <taxon>Rhodocyclales</taxon>
        <taxon>Zoogloeaceae</taxon>
        <taxon>Thauera</taxon>
    </lineage>
</organism>
<evidence type="ECO:0000256" key="2">
    <source>
        <dbReference type="ARBA" id="ARBA00011233"/>
    </source>
</evidence>
<dbReference type="Gene3D" id="2.40.160.10">
    <property type="entry name" value="Porin"/>
    <property type="match status" value="1"/>
</dbReference>
<dbReference type="eggNOG" id="COG3203">
    <property type="taxonomic scope" value="Bacteria"/>
</dbReference>
<evidence type="ECO:0000256" key="7">
    <source>
        <dbReference type="ARBA" id="ARBA00023065"/>
    </source>
</evidence>
<evidence type="ECO:0000256" key="3">
    <source>
        <dbReference type="ARBA" id="ARBA00022448"/>
    </source>
</evidence>
<dbReference type="AlphaFoldDB" id="N6XX93"/>
<comment type="subunit">
    <text evidence="2">Homotrimer.</text>
</comment>
<dbReference type="InterPro" id="IPR023614">
    <property type="entry name" value="Porin_dom_sf"/>
</dbReference>
<evidence type="ECO:0000313" key="13">
    <source>
        <dbReference type="EMBL" id="ENO86391.1"/>
    </source>
</evidence>
<evidence type="ECO:0000256" key="5">
    <source>
        <dbReference type="ARBA" id="ARBA00022692"/>
    </source>
</evidence>
<evidence type="ECO:0000256" key="11">
    <source>
        <dbReference type="SAM" id="SignalP"/>
    </source>
</evidence>
<dbReference type="GO" id="GO:0009279">
    <property type="term" value="C:cell outer membrane"/>
    <property type="evidence" value="ECO:0007669"/>
    <property type="project" value="UniProtKB-SubCell"/>
</dbReference>
<comment type="subcellular location">
    <subcellularLocation>
        <location evidence="1">Cell outer membrane</location>
        <topology evidence="1">Multi-pass membrane protein</topology>
    </subcellularLocation>
</comment>
<evidence type="ECO:0000256" key="6">
    <source>
        <dbReference type="ARBA" id="ARBA00022729"/>
    </source>
</evidence>
<evidence type="ECO:0000313" key="14">
    <source>
        <dbReference type="Proteomes" id="UP000013232"/>
    </source>
</evidence>
<keyword evidence="5" id="KW-0812">Transmembrane</keyword>
<evidence type="ECO:0000256" key="8">
    <source>
        <dbReference type="ARBA" id="ARBA00023114"/>
    </source>
</evidence>
<gene>
    <name evidence="13" type="ORF">C666_13245</name>
</gene>
<comment type="caution">
    <text evidence="13">The sequence shown here is derived from an EMBL/GenBank/DDBJ whole genome shotgun (WGS) entry which is preliminary data.</text>
</comment>
<feature type="domain" description="Porin" evidence="12">
    <location>
        <begin position="7"/>
        <end position="342"/>
    </location>
</feature>
<dbReference type="InterPro" id="IPR033900">
    <property type="entry name" value="Gram_neg_porin_domain"/>
</dbReference>
<keyword evidence="10" id="KW-0998">Cell outer membrane</keyword>
<dbReference type="InterPro" id="IPR050298">
    <property type="entry name" value="Gram-neg_bact_OMP"/>
</dbReference>
<dbReference type="SUPFAM" id="SSF56935">
    <property type="entry name" value="Porins"/>
    <property type="match status" value="1"/>
</dbReference>